<keyword evidence="2" id="KW-0472">Membrane</keyword>
<feature type="region of interest" description="Disordered" evidence="1">
    <location>
        <begin position="87"/>
        <end position="128"/>
    </location>
</feature>
<name>A0A562PQ73_9BURK</name>
<evidence type="ECO:0000256" key="2">
    <source>
        <dbReference type="SAM" id="Phobius"/>
    </source>
</evidence>
<comment type="caution">
    <text evidence="3">The sequence shown here is derived from an EMBL/GenBank/DDBJ whole genome shotgun (WGS) entry which is preliminary data.</text>
</comment>
<feature type="compositionally biased region" description="Low complexity" evidence="1">
    <location>
        <begin position="88"/>
        <end position="104"/>
    </location>
</feature>
<sequence>MPGLRYPPAMQPDSDSPDIPQPDNPAAAAPRASNRALNRIAWAGALVATVLVGAAAVWGVRTFQAESAIAGVERSAASLPLPKVLPRTAQGAQPTPGTPATPATPSMPPTPEATAAAPTGDRLPPLQLPGQRVAPAVLRDLPEWVAAQVGPAAPASPPASPPTSGASGDESAAVTEPRREVAKSAAREEAPRQRQPAQRSKSSAVFARCPGPGESGAVECRRAICAGAARKSSACMPYRD</sequence>
<protein>
    <submittedName>
        <fullName evidence="3">Uncharacterized protein</fullName>
    </submittedName>
</protein>
<organism evidence="3 4">
    <name type="scientific">Pseudoduganella flava</name>
    <dbReference type="NCBI Taxonomy" id="871742"/>
    <lineage>
        <taxon>Bacteria</taxon>
        <taxon>Pseudomonadati</taxon>
        <taxon>Pseudomonadota</taxon>
        <taxon>Betaproteobacteria</taxon>
        <taxon>Burkholderiales</taxon>
        <taxon>Oxalobacteraceae</taxon>
        <taxon>Telluria group</taxon>
        <taxon>Pseudoduganella</taxon>
    </lineage>
</organism>
<keyword evidence="2" id="KW-1133">Transmembrane helix</keyword>
<feature type="region of interest" description="Disordered" evidence="1">
    <location>
        <begin position="1"/>
        <end position="32"/>
    </location>
</feature>
<feature type="compositionally biased region" description="Basic and acidic residues" evidence="1">
    <location>
        <begin position="176"/>
        <end position="192"/>
    </location>
</feature>
<keyword evidence="2" id="KW-0812">Transmembrane</keyword>
<reference evidence="3 4" key="1">
    <citation type="journal article" date="2015" name="Stand. Genomic Sci.">
        <title>Genomic Encyclopedia of Bacterial and Archaeal Type Strains, Phase III: the genomes of soil and plant-associated and newly described type strains.</title>
        <authorList>
            <person name="Whitman W.B."/>
            <person name="Woyke T."/>
            <person name="Klenk H.P."/>
            <person name="Zhou Y."/>
            <person name="Lilburn T.G."/>
            <person name="Beck B.J."/>
            <person name="De Vos P."/>
            <person name="Vandamme P."/>
            <person name="Eisen J.A."/>
            <person name="Garrity G."/>
            <person name="Hugenholtz P."/>
            <person name="Kyrpides N.C."/>
        </authorList>
    </citation>
    <scope>NUCLEOTIDE SEQUENCE [LARGE SCALE GENOMIC DNA]</scope>
    <source>
        <strain evidence="3 4">CGMCC 1.10685</strain>
    </source>
</reference>
<feature type="region of interest" description="Disordered" evidence="1">
    <location>
        <begin position="150"/>
        <end position="215"/>
    </location>
</feature>
<feature type="transmembrane region" description="Helical" evidence="2">
    <location>
        <begin position="40"/>
        <end position="60"/>
    </location>
</feature>
<dbReference type="AlphaFoldDB" id="A0A562PQ73"/>
<proteinExistence type="predicted"/>
<dbReference type="EMBL" id="VLKW01000005">
    <property type="protein sequence ID" value="TWI46493.1"/>
    <property type="molecule type" value="Genomic_DNA"/>
</dbReference>
<dbReference type="Proteomes" id="UP000315112">
    <property type="component" value="Unassembled WGS sequence"/>
</dbReference>
<evidence type="ECO:0000313" key="4">
    <source>
        <dbReference type="Proteomes" id="UP000315112"/>
    </source>
</evidence>
<evidence type="ECO:0000313" key="3">
    <source>
        <dbReference type="EMBL" id="TWI46493.1"/>
    </source>
</evidence>
<gene>
    <name evidence="3" type="ORF">IP92_02852</name>
</gene>
<evidence type="ECO:0000256" key="1">
    <source>
        <dbReference type="SAM" id="MobiDB-lite"/>
    </source>
</evidence>
<accession>A0A562PQ73</accession>